<proteinExistence type="inferred from homology"/>
<accession>A0AAD4N7P6</accession>
<evidence type="ECO:0000259" key="5">
    <source>
        <dbReference type="Pfam" id="PF06862"/>
    </source>
</evidence>
<feature type="domain" description="UTP25 NTP hydrolase-like" evidence="6">
    <location>
        <begin position="152"/>
        <end position="408"/>
    </location>
</feature>
<evidence type="ECO:0000259" key="6">
    <source>
        <dbReference type="Pfam" id="PF22916"/>
    </source>
</evidence>
<dbReference type="GO" id="GO:0032040">
    <property type="term" value="C:small-subunit processome"/>
    <property type="evidence" value="ECO:0007669"/>
    <property type="project" value="TreeGrafter"/>
</dbReference>
<sequence length="596" mass="70035">MFELAASGLRAHLQLLSQAMKRLPDDDIDANDITEDTSSPKKKKLPNESHDFFWEHFCRQNCNPHFLEQLKSGQMENKTPFKIPTFKKSTSYYIKRAFKEDINFHESSLPLENFSIQSKLLSNFKQISKYNTPLWNELYQIIGRYIDLCFVSDEDFTPLICLHALNHISRTRHLVIRNNQLLETSRAKGEVNDDIVEKCRDQGLARPKVLILCPFRKHAEVIVKTMIKIIFGSDDKPFVSNLSKFNDEFGDDGNRIHEKRDVSQEFKELMSGNVDDCFRIGIGLAKKALKLYTNFEESDILLCSPLGLRMIIGDETEKKREYDFLASIEVMVVMHAHILFMQNWDHMTNIFQTLNTIPNKIKADISRVRHWDLNDQSRYYRQTLVFSEINSVEIQALFSRFCRNFSGQYSITRNQKSSLKQIKIPIIQGFFRFDYDKPEKQSDARFNFFINEVLPNCKSQTLVFISSYFDFVRIRNHLKRENDSFVQIHEYADKGKIAKARNVFFRGEKRLMLLTERFHFYYRAKLKGIKSVVFYQLPVNPQFFTEILNMAQPETKLVSQVLYCEFDVIRMQNIFGIAESKDFFDKGVKYRALLGE</sequence>
<name>A0AAD4N7P6_9BILA</name>
<keyword evidence="3" id="KW-0539">Nucleus</keyword>
<comment type="subcellular location">
    <subcellularLocation>
        <location evidence="1">Nucleus</location>
        <location evidence="1">Nucleolus</location>
    </subcellularLocation>
</comment>
<evidence type="ECO:0000256" key="2">
    <source>
        <dbReference type="ARBA" id="ARBA00009223"/>
    </source>
</evidence>
<dbReference type="InterPro" id="IPR010678">
    <property type="entry name" value="UTP25"/>
</dbReference>
<dbReference type="InterPro" id="IPR053940">
    <property type="entry name" value="UTP25_NTPase-like"/>
</dbReference>
<dbReference type="Proteomes" id="UP001201812">
    <property type="component" value="Unassembled WGS sequence"/>
</dbReference>
<keyword evidence="8" id="KW-1185">Reference proteome</keyword>
<evidence type="ECO:0000313" key="7">
    <source>
        <dbReference type="EMBL" id="KAI1716426.1"/>
    </source>
</evidence>
<dbReference type="Pfam" id="PF06862">
    <property type="entry name" value="Utp25_C"/>
    <property type="match status" value="1"/>
</dbReference>
<protein>
    <submittedName>
        <fullName evidence="7">Utp25, u3 small nucleolar RNA-associated SSU processome protein 25 domain-containing protein</fullName>
    </submittedName>
</protein>
<evidence type="ECO:0000256" key="3">
    <source>
        <dbReference type="ARBA" id="ARBA00023242"/>
    </source>
</evidence>
<evidence type="ECO:0000256" key="1">
    <source>
        <dbReference type="ARBA" id="ARBA00004604"/>
    </source>
</evidence>
<dbReference type="GO" id="GO:0019843">
    <property type="term" value="F:rRNA binding"/>
    <property type="evidence" value="ECO:0007669"/>
    <property type="project" value="TreeGrafter"/>
</dbReference>
<feature type="region of interest" description="Disordered" evidence="4">
    <location>
        <begin position="26"/>
        <end position="46"/>
    </location>
</feature>
<dbReference type="GO" id="GO:0000462">
    <property type="term" value="P:maturation of SSU-rRNA from tricistronic rRNA transcript (SSU-rRNA, 5.8S rRNA, LSU-rRNA)"/>
    <property type="evidence" value="ECO:0007669"/>
    <property type="project" value="TreeGrafter"/>
</dbReference>
<dbReference type="EMBL" id="JAKKPZ010000010">
    <property type="protein sequence ID" value="KAI1716426.1"/>
    <property type="molecule type" value="Genomic_DNA"/>
</dbReference>
<evidence type="ECO:0000313" key="8">
    <source>
        <dbReference type="Proteomes" id="UP001201812"/>
    </source>
</evidence>
<comment type="similarity">
    <text evidence="2">Belongs to the UTP25 family.</text>
</comment>
<dbReference type="PANTHER" id="PTHR12933:SF0">
    <property type="entry name" value="U3 SMALL NUCLEOLAR RNA-ASSOCIATED PROTEIN 25 HOMOLOG"/>
    <property type="match status" value="1"/>
</dbReference>
<evidence type="ECO:0000256" key="4">
    <source>
        <dbReference type="SAM" id="MobiDB-lite"/>
    </source>
</evidence>
<reference evidence="7" key="1">
    <citation type="submission" date="2022-01" db="EMBL/GenBank/DDBJ databases">
        <title>Genome Sequence Resource for Two Populations of Ditylenchus destructor, the Migratory Endoparasitic Phytonematode.</title>
        <authorList>
            <person name="Zhang H."/>
            <person name="Lin R."/>
            <person name="Xie B."/>
        </authorList>
    </citation>
    <scope>NUCLEOTIDE SEQUENCE</scope>
    <source>
        <strain evidence="7">BazhouSP</strain>
    </source>
</reference>
<dbReference type="AlphaFoldDB" id="A0AAD4N7P6"/>
<feature type="compositionally biased region" description="Acidic residues" evidence="4">
    <location>
        <begin position="26"/>
        <end position="35"/>
    </location>
</feature>
<dbReference type="PANTHER" id="PTHR12933">
    <property type="entry name" value="ORF PROTEIN-RELATED"/>
    <property type="match status" value="1"/>
</dbReference>
<feature type="domain" description="UTP25 C-terminal" evidence="5">
    <location>
        <begin position="419"/>
        <end position="582"/>
    </location>
</feature>
<gene>
    <name evidence="7" type="ORF">DdX_07477</name>
</gene>
<dbReference type="Pfam" id="PF22916">
    <property type="entry name" value="UTP25_NTPase-like"/>
    <property type="match status" value="1"/>
</dbReference>
<dbReference type="GO" id="GO:0034511">
    <property type="term" value="F:U3 snoRNA binding"/>
    <property type="evidence" value="ECO:0007669"/>
    <property type="project" value="InterPro"/>
</dbReference>
<comment type="caution">
    <text evidence="7">The sequence shown here is derived from an EMBL/GenBank/DDBJ whole genome shotgun (WGS) entry which is preliminary data.</text>
</comment>
<organism evidence="7 8">
    <name type="scientific">Ditylenchus destructor</name>
    <dbReference type="NCBI Taxonomy" id="166010"/>
    <lineage>
        <taxon>Eukaryota</taxon>
        <taxon>Metazoa</taxon>
        <taxon>Ecdysozoa</taxon>
        <taxon>Nematoda</taxon>
        <taxon>Chromadorea</taxon>
        <taxon>Rhabditida</taxon>
        <taxon>Tylenchina</taxon>
        <taxon>Tylenchomorpha</taxon>
        <taxon>Sphaerularioidea</taxon>
        <taxon>Anguinidae</taxon>
        <taxon>Anguininae</taxon>
        <taxon>Ditylenchus</taxon>
    </lineage>
</organism>
<dbReference type="InterPro" id="IPR053939">
    <property type="entry name" value="UTP25_C"/>
</dbReference>